<dbReference type="InterPro" id="IPR037925">
    <property type="entry name" value="FlgE/F/G-like"/>
</dbReference>
<keyword evidence="10" id="KW-0969">Cilium</keyword>
<evidence type="ECO:0000313" key="10">
    <source>
        <dbReference type="EMBL" id="EIC22173.1"/>
    </source>
</evidence>
<reference evidence="11" key="1">
    <citation type="submission" date="2011-06" db="EMBL/GenBank/DDBJ databases">
        <authorList>
            <consortium name="US DOE Joint Genome Institute (JGI-PGF)"/>
            <person name="Lucas S."/>
            <person name="Han J."/>
            <person name="Lapidus A."/>
            <person name="Cheng J.-F."/>
            <person name="Goodwin L."/>
            <person name="Pitluck S."/>
            <person name="Peters L."/>
            <person name="Land M.L."/>
            <person name="Hauser L."/>
            <person name="Vogl K."/>
            <person name="Liu Z."/>
            <person name="Overmann J."/>
            <person name="Frigaard N.-U."/>
            <person name="Bryant D.A."/>
            <person name="Woyke T.J."/>
        </authorList>
    </citation>
    <scope>NUCLEOTIDE SEQUENCE [LARGE SCALE GENOMIC DNA]</scope>
    <source>
        <strain evidence="11">970</strain>
    </source>
</reference>
<dbReference type="NCBIfam" id="TIGR03506">
    <property type="entry name" value="FlgEFG_subfam"/>
    <property type="match status" value="1"/>
</dbReference>
<protein>
    <recommendedName>
        <fullName evidence="5 6">Flagellar basal-body rod protein FlgF</fullName>
    </recommendedName>
</protein>
<gene>
    <name evidence="10" type="ORF">Thi970DRAFT_02423</name>
</gene>
<feature type="domain" description="Flagellar hook protein FlgE/F/G-like D1" evidence="9">
    <location>
        <begin position="81"/>
        <end position="145"/>
    </location>
</feature>
<evidence type="ECO:0000256" key="5">
    <source>
        <dbReference type="ARBA" id="ARBA00040228"/>
    </source>
</evidence>
<dbReference type="PANTHER" id="PTHR30435">
    <property type="entry name" value="FLAGELLAR PROTEIN"/>
    <property type="match status" value="1"/>
</dbReference>
<dbReference type="SUPFAM" id="SSF117143">
    <property type="entry name" value="Flagellar hook protein flgE"/>
    <property type="match status" value="1"/>
</dbReference>
<sequence length="246" mass="26337">MDRMLYVAMTGAKQTMYAQAVNNNNLANANTHGFRQSLAYAYTEPLRGPVYDSRDYVQVADEVIDFCKGAMQATGRDLDIAIQGDGLLAVQAEDGTEGYTRAGDLHIDAQGIMRLGNGLTVLGDGGPISIPPAESILIGADGTVTIRPLGGAPQGLAAIERLRLVNPPTQDLIRSEDGLFRRRDGDPAPADANVRVASGMLETSNVNTVGALTRMMELTRHYETQVKMMSTADNLGKTNNRLLGIS</sequence>
<dbReference type="PANTHER" id="PTHR30435:SF18">
    <property type="entry name" value="FLAGELLAR BASAL-BODY ROD PROTEIN FLGF"/>
    <property type="match status" value="1"/>
</dbReference>
<evidence type="ECO:0000256" key="4">
    <source>
        <dbReference type="ARBA" id="ARBA00038560"/>
    </source>
</evidence>
<proteinExistence type="inferred from homology"/>
<reference evidence="10 11" key="2">
    <citation type="submission" date="2011-11" db="EMBL/GenBank/DDBJ databases">
        <authorList>
            <consortium name="US DOE Joint Genome Institute"/>
            <person name="Lucas S."/>
            <person name="Han J."/>
            <person name="Lapidus A."/>
            <person name="Cheng J.-F."/>
            <person name="Goodwin L."/>
            <person name="Pitluck S."/>
            <person name="Peters L."/>
            <person name="Ovchinnikova G."/>
            <person name="Zhang X."/>
            <person name="Detter J.C."/>
            <person name="Han C."/>
            <person name="Tapia R."/>
            <person name="Land M."/>
            <person name="Hauser L."/>
            <person name="Kyrpides N."/>
            <person name="Ivanova N."/>
            <person name="Pagani I."/>
            <person name="Vogl K."/>
            <person name="Liu Z."/>
            <person name="Overmann J."/>
            <person name="Frigaard N.-U."/>
            <person name="Bryant D."/>
            <person name="Woyke T."/>
        </authorList>
    </citation>
    <scope>NUCLEOTIDE SEQUENCE [LARGE SCALE GENOMIC DNA]</scope>
    <source>
        <strain evidence="10 11">970</strain>
    </source>
</reference>
<evidence type="ECO:0000256" key="2">
    <source>
        <dbReference type="ARBA" id="ARBA00009677"/>
    </source>
</evidence>
<feature type="domain" description="Flagellar basal-body/hook protein C-terminal" evidence="8">
    <location>
        <begin position="198"/>
        <end position="240"/>
    </location>
</feature>
<dbReference type="EMBL" id="JH603169">
    <property type="protein sequence ID" value="EIC22173.1"/>
    <property type="molecule type" value="Genomic_DNA"/>
</dbReference>
<evidence type="ECO:0000256" key="1">
    <source>
        <dbReference type="ARBA" id="ARBA00004117"/>
    </source>
</evidence>
<organism evidence="10 11">
    <name type="scientific">Thiorhodovibrio frisius</name>
    <dbReference type="NCBI Taxonomy" id="631362"/>
    <lineage>
        <taxon>Bacteria</taxon>
        <taxon>Pseudomonadati</taxon>
        <taxon>Pseudomonadota</taxon>
        <taxon>Gammaproteobacteria</taxon>
        <taxon>Chromatiales</taxon>
        <taxon>Chromatiaceae</taxon>
        <taxon>Thiorhodovibrio</taxon>
    </lineage>
</organism>
<evidence type="ECO:0000313" key="11">
    <source>
        <dbReference type="Proteomes" id="UP000002964"/>
    </source>
</evidence>
<dbReference type="RefSeq" id="WP_009148784.1">
    <property type="nucleotide sequence ID" value="NZ_CP121471.1"/>
</dbReference>
<keyword evidence="3 6" id="KW-0975">Bacterial flagellum</keyword>
<dbReference type="OrthoDB" id="9804559at2"/>
<dbReference type="InterPro" id="IPR053967">
    <property type="entry name" value="LlgE_F_G-like_D1"/>
</dbReference>
<evidence type="ECO:0000259" key="7">
    <source>
        <dbReference type="Pfam" id="PF00460"/>
    </source>
</evidence>
<evidence type="ECO:0000256" key="3">
    <source>
        <dbReference type="ARBA" id="ARBA00023143"/>
    </source>
</evidence>
<evidence type="ECO:0000259" key="9">
    <source>
        <dbReference type="Pfam" id="PF22692"/>
    </source>
</evidence>
<dbReference type="GO" id="GO:0071978">
    <property type="term" value="P:bacterial-type flagellum-dependent swarming motility"/>
    <property type="evidence" value="ECO:0007669"/>
    <property type="project" value="TreeGrafter"/>
</dbReference>
<dbReference type="AlphaFoldDB" id="H8YZP6"/>
<name>H8YZP6_9GAMM</name>
<dbReference type="HOGENOM" id="CLU_013687_1_0_6"/>
<dbReference type="NCBIfam" id="NF009280">
    <property type="entry name" value="PRK12640.1"/>
    <property type="match status" value="1"/>
</dbReference>
<dbReference type="Proteomes" id="UP000002964">
    <property type="component" value="Unassembled WGS sequence"/>
</dbReference>
<dbReference type="InterPro" id="IPR010930">
    <property type="entry name" value="Flg_bb/hook_C_dom"/>
</dbReference>
<keyword evidence="10" id="KW-0966">Cell projection</keyword>
<dbReference type="eggNOG" id="COG4787">
    <property type="taxonomic scope" value="Bacteria"/>
</dbReference>
<evidence type="ECO:0000259" key="8">
    <source>
        <dbReference type="Pfam" id="PF06429"/>
    </source>
</evidence>
<dbReference type="STRING" id="631362.Thi970DRAFT_02423"/>
<dbReference type="Pfam" id="PF22692">
    <property type="entry name" value="LlgE_F_G_D1"/>
    <property type="match status" value="1"/>
</dbReference>
<keyword evidence="11" id="KW-1185">Reference proteome</keyword>
<evidence type="ECO:0000256" key="6">
    <source>
        <dbReference type="RuleBase" id="RU362116"/>
    </source>
</evidence>
<dbReference type="Pfam" id="PF00460">
    <property type="entry name" value="Flg_bb_rod"/>
    <property type="match status" value="1"/>
</dbReference>
<comment type="subunit">
    <text evidence="4 6">The basal body constitutes a major portion of the flagellar organelle and consists of five rings (E,L,P,S, and M) mounted on a central rod. The rod consists of about 26 subunits of FlgG in the distal portion, and FlgB, FlgC and FlgF are thought to build up the proximal portion of the rod with about 6 subunits each.</text>
</comment>
<keyword evidence="10" id="KW-0282">Flagellum</keyword>
<feature type="domain" description="Flagellar basal body rod protein N-terminal" evidence="7">
    <location>
        <begin position="5"/>
        <end position="35"/>
    </location>
</feature>
<comment type="similarity">
    <text evidence="2 6">Belongs to the flagella basal body rod proteins family.</text>
</comment>
<dbReference type="Pfam" id="PF06429">
    <property type="entry name" value="Flg_bbr_C"/>
    <property type="match status" value="1"/>
</dbReference>
<comment type="subcellular location">
    <subcellularLocation>
        <location evidence="1 6">Bacterial flagellum basal body</location>
    </subcellularLocation>
</comment>
<dbReference type="InterPro" id="IPR020013">
    <property type="entry name" value="Flagellar_FlgE/F/G"/>
</dbReference>
<dbReference type="InterPro" id="IPR001444">
    <property type="entry name" value="Flag_bb_rod_N"/>
</dbReference>
<dbReference type="GO" id="GO:0030694">
    <property type="term" value="C:bacterial-type flagellum basal body, rod"/>
    <property type="evidence" value="ECO:0007669"/>
    <property type="project" value="UniProtKB-UniRule"/>
</dbReference>
<accession>H8YZP6</accession>